<sequence>MISTEPNPTFLIQREQLNQVVGRLKPAFGLQKLKWKKTDVPLVDYLKTQVQSIDFDQLLKGVEEDVYLKLIGAEKDDKGRLTFSNFSNADFFRPHATNNTMKLISDLETRLQEAVDSGIITADRIDKDLLERLKQDGRDISIFYSQRLIDSHNTSLDKVYAAEIGHVIAKSFGFPVAIEIEEAFDRVSQMTLGSPTPHLTEQERAIIISEKAEDDKMIGEYETHFAKARDLRDAHLSKLIDMASTMFGPDKMEDWLDQVYPSLQYLKGIPIPTLEEFCGLGHSSVSYLFDARHEHLRGDYIIEELHRILGGDLRATDQLPRVLVNAMLARNNNTVPISVVNFDRFTQSVLAHLSQLNN</sequence>
<accession>A0A2M7QIB0</accession>
<dbReference type="EMBL" id="PFLI01000098">
    <property type="protein sequence ID" value="PIY72067.1"/>
    <property type="molecule type" value="Genomic_DNA"/>
</dbReference>
<organism evidence="1 2">
    <name type="scientific">Candidatus Roizmanbacteria bacterium CG_4_10_14_0_8_um_filter_33_9</name>
    <dbReference type="NCBI Taxonomy" id="1974826"/>
    <lineage>
        <taxon>Bacteria</taxon>
        <taxon>Candidatus Roizmaniibacteriota</taxon>
    </lineage>
</organism>
<evidence type="ECO:0000313" key="2">
    <source>
        <dbReference type="Proteomes" id="UP000229401"/>
    </source>
</evidence>
<name>A0A2M7QIB0_9BACT</name>
<protein>
    <submittedName>
        <fullName evidence="1">Uncharacterized protein</fullName>
    </submittedName>
</protein>
<comment type="caution">
    <text evidence="1">The sequence shown here is derived from an EMBL/GenBank/DDBJ whole genome shotgun (WGS) entry which is preliminary data.</text>
</comment>
<evidence type="ECO:0000313" key="1">
    <source>
        <dbReference type="EMBL" id="PIY72067.1"/>
    </source>
</evidence>
<reference evidence="2" key="1">
    <citation type="submission" date="2017-09" db="EMBL/GenBank/DDBJ databases">
        <title>Depth-based differentiation of microbial function through sediment-hosted aquifers and enrichment of novel symbionts in the deep terrestrial subsurface.</title>
        <authorList>
            <person name="Probst A.J."/>
            <person name="Ladd B."/>
            <person name="Jarett J.K."/>
            <person name="Geller-Mcgrath D.E."/>
            <person name="Sieber C.M.K."/>
            <person name="Emerson J.B."/>
            <person name="Anantharaman K."/>
            <person name="Thomas B.C."/>
            <person name="Malmstrom R."/>
            <person name="Stieglmeier M."/>
            <person name="Klingl A."/>
            <person name="Woyke T."/>
            <person name="Ryan C.M."/>
            <person name="Banfield J.F."/>
        </authorList>
    </citation>
    <scope>NUCLEOTIDE SEQUENCE [LARGE SCALE GENOMIC DNA]</scope>
</reference>
<gene>
    <name evidence="1" type="ORF">COY87_02875</name>
</gene>
<dbReference type="AlphaFoldDB" id="A0A2M7QIB0"/>
<proteinExistence type="predicted"/>
<dbReference type="Proteomes" id="UP000229401">
    <property type="component" value="Unassembled WGS sequence"/>
</dbReference>